<proteinExistence type="inferred from homology"/>
<comment type="subunit">
    <text evidence="6">This enzyme consists of two polypeptide chains, which are synthesized in precursor form from a single polypeptide.</text>
</comment>
<accession>A0A845MLB5</accession>
<dbReference type="EC" id="2.3.2.2" evidence="6"/>
<dbReference type="OrthoDB" id="9781342at2"/>
<dbReference type="Gene3D" id="3.60.20.40">
    <property type="match status" value="1"/>
</dbReference>
<dbReference type="SUPFAM" id="SSF56235">
    <property type="entry name" value="N-terminal nucleophile aminohydrolases (Ntn hydrolases)"/>
    <property type="match status" value="1"/>
</dbReference>
<evidence type="ECO:0000256" key="4">
    <source>
        <dbReference type="PIRSR" id="PIRSR600101-1"/>
    </source>
</evidence>
<sequence length="529" mass="55751">MRNFYQAGRSVTYGVNGAVATSSTHSSQAALSILKSGGNAMDAAIAACAIQCVVDPMQTGIGGDCFALVAVGGGGDIEGLNGSGKAPAALSADYLMSKGINKLDPESAHSVTIPGAIVAWTRLHEKYGSMDFADLLAPAIDYAENGFPVTQRTSLDWEMGVKRLLKNKAASDLYLKGGKAPAAGSIWRLPKLAATLKAVAKKGRSAFYEGEIAEQMAETLRAVGGVHEAADFAATHADFVTPIHSEYEGHHVHQIPPNGQGITALIMLNILKRYDHDGLDPNGAMRLHLEAEAARLAYLARNKYVADPTKADVPIDMLLSDEFAEHLCGYIEVGKAGDPTGANALERHRDTVYISVVDKDRNAVSFINSLFQGFGSGIACAKTGVIFQNRGYGFVVDPDHPNCIAPGKRPMHTIIPGMVTKGGKAAISYGVMGGGYQPVGHAHVLTNIWNFGMDVQEAIDSPRAFYDAGILEVEEGIPASVRAELVGMGYELADTTMPLGGGQMIAIDPETGVLSAGSESRKDGCAIAY</sequence>
<dbReference type="PRINTS" id="PR01210">
    <property type="entry name" value="GGTRANSPTASE"/>
</dbReference>
<dbReference type="Pfam" id="PF01019">
    <property type="entry name" value="G_glu_transpept"/>
    <property type="match status" value="1"/>
</dbReference>
<feature type="binding site" evidence="5">
    <location>
        <position position="434"/>
    </location>
    <ligand>
        <name>L-glutamate</name>
        <dbReference type="ChEBI" id="CHEBI:29985"/>
    </ligand>
</feature>
<dbReference type="InterPro" id="IPR043138">
    <property type="entry name" value="GGT_lsub"/>
</dbReference>
<dbReference type="InterPro" id="IPR052896">
    <property type="entry name" value="GGT-like_enzyme"/>
</dbReference>
<comment type="catalytic activity">
    <reaction evidence="1 6">
        <text>an S-substituted glutathione + H2O = an S-substituted L-cysteinylglycine + L-glutamate</text>
        <dbReference type="Rhea" id="RHEA:59468"/>
        <dbReference type="ChEBI" id="CHEBI:15377"/>
        <dbReference type="ChEBI" id="CHEBI:29985"/>
        <dbReference type="ChEBI" id="CHEBI:90779"/>
        <dbReference type="ChEBI" id="CHEBI:143103"/>
        <dbReference type="EC" id="3.4.19.13"/>
    </reaction>
</comment>
<dbReference type="GO" id="GO:0036374">
    <property type="term" value="F:glutathione hydrolase activity"/>
    <property type="evidence" value="ECO:0007669"/>
    <property type="project" value="UniProtKB-UniRule"/>
</dbReference>
<dbReference type="PANTHER" id="PTHR43881:SF1">
    <property type="entry name" value="GAMMA-GLUTAMYLTRANSPEPTIDASE (AFU_ORTHOLOGUE AFUA_4G13580)"/>
    <property type="match status" value="1"/>
</dbReference>
<dbReference type="PANTHER" id="PTHR43881">
    <property type="entry name" value="GAMMA-GLUTAMYLTRANSPEPTIDASE (AFU_ORTHOLOGUE AFUA_4G13580)"/>
    <property type="match status" value="1"/>
</dbReference>
<comment type="catalytic activity">
    <reaction evidence="2 6">
        <text>glutathione + H2O = L-cysteinylglycine + L-glutamate</text>
        <dbReference type="Rhea" id="RHEA:28807"/>
        <dbReference type="ChEBI" id="CHEBI:15377"/>
        <dbReference type="ChEBI" id="CHEBI:29985"/>
        <dbReference type="ChEBI" id="CHEBI:57925"/>
        <dbReference type="ChEBI" id="CHEBI:61694"/>
        <dbReference type="EC" id="3.4.19.13"/>
    </reaction>
</comment>
<keyword evidence="6" id="KW-0378">Hydrolase</keyword>
<dbReference type="EMBL" id="WTVA01000015">
    <property type="protein sequence ID" value="MZR24305.1"/>
    <property type="molecule type" value="Genomic_DNA"/>
</dbReference>
<keyword evidence="6 7" id="KW-0808">Transferase</keyword>
<dbReference type="NCBIfam" id="TIGR00066">
    <property type="entry name" value="g_glut_trans"/>
    <property type="match status" value="1"/>
</dbReference>
<dbReference type="InterPro" id="IPR000101">
    <property type="entry name" value="GGT_peptidase"/>
</dbReference>
<evidence type="ECO:0000256" key="5">
    <source>
        <dbReference type="PIRSR" id="PIRSR600101-2"/>
    </source>
</evidence>
<dbReference type="InterPro" id="IPR043137">
    <property type="entry name" value="GGT_ssub_C"/>
</dbReference>
<feature type="active site" description="Nucleophile" evidence="4">
    <location>
        <position position="351"/>
    </location>
</feature>
<keyword evidence="6 7" id="KW-0012">Acyltransferase</keyword>
<dbReference type="RefSeq" id="WP_161340751.1">
    <property type="nucleotide sequence ID" value="NZ_JBHSDG010000003.1"/>
</dbReference>
<dbReference type="UniPathway" id="UPA00204"/>
<comment type="pathway">
    <text evidence="6">Sulfur metabolism; glutathione metabolism.</text>
</comment>
<evidence type="ECO:0000256" key="3">
    <source>
        <dbReference type="ARBA" id="ARBA00047417"/>
    </source>
</evidence>
<dbReference type="GO" id="GO:0006751">
    <property type="term" value="P:glutathione catabolic process"/>
    <property type="evidence" value="ECO:0007669"/>
    <property type="project" value="UniProtKB-UniRule"/>
</dbReference>
<dbReference type="EC" id="3.4.19.13" evidence="6"/>
<evidence type="ECO:0000256" key="6">
    <source>
        <dbReference type="RuleBase" id="RU368036"/>
    </source>
</evidence>
<dbReference type="AlphaFoldDB" id="A0A845MLB5"/>
<name>A0A845MLB5_9PROT</name>
<dbReference type="GO" id="GO:0103068">
    <property type="term" value="F:leukotriene C4 gamma-glutamyl transferase activity"/>
    <property type="evidence" value="ECO:0007669"/>
    <property type="project" value="UniProtKB-EC"/>
</dbReference>
<organism evidence="7 8">
    <name type="scientific">Sneathiella chungangensis</name>
    <dbReference type="NCBI Taxonomy" id="1418234"/>
    <lineage>
        <taxon>Bacteria</taxon>
        <taxon>Pseudomonadati</taxon>
        <taxon>Pseudomonadota</taxon>
        <taxon>Alphaproteobacteria</taxon>
        <taxon>Sneathiellales</taxon>
        <taxon>Sneathiellaceae</taxon>
        <taxon>Sneathiella</taxon>
    </lineage>
</organism>
<keyword evidence="8" id="KW-1185">Reference proteome</keyword>
<dbReference type="Gene3D" id="1.10.246.130">
    <property type="match status" value="1"/>
</dbReference>
<comment type="caution">
    <text evidence="7">The sequence shown here is derived from an EMBL/GenBank/DDBJ whole genome shotgun (WGS) entry which is preliminary data.</text>
</comment>
<keyword evidence="6" id="KW-0317">Glutathione biosynthesis</keyword>
<evidence type="ECO:0000256" key="1">
    <source>
        <dbReference type="ARBA" id="ARBA00001049"/>
    </source>
</evidence>
<dbReference type="Proteomes" id="UP000445696">
    <property type="component" value="Unassembled WGS sequence"/>
</dbReference>
<dbReference type="GO" id="GO:0006750">
    <property type="term" value="P:glutathione biosynthetic process"/>
    <property type="evidence" value="ECO:0007669"/>
    <property type="project" value="UniProtKB-KW"/>
</dbReference>
<reference evidence="7 8" key="1">
    <citation type="journal article" date="2014" name="Int. J. Syst. Evol. Microbiol.">
        <title>Sneathiella chungangensis sp. nov., isolated from a marine sand, and emended description of the genus Sneathiella.</title>
        <authorList>
            <person name="Siamphan C."/>
            <person name="Kim H."/>
            <person name="Lee J.S."/>
            <person name="Kim W."/>
        </authorList>
    </citation>
    <scope>NUCLEOTIDE SEQUENCE [LARGE SCALE GENOMIC DNA]</scope>
    <source>
        <strain evidence="7 8">KCTC 32476</strain>
    </source>
</reference>
<evidence type="ECO:0000313" key="7">
    <source>
        <dbReference type="EMBL" id="MZR24305.1"/>
    </source>
</evidence>
<evidence type="ECO:0000313" key="8">
    <source>
        <dbReference type="Proteomes" id="UP000445696"/>
    </source>
</evidence>
<keyword evidence="6" id="KW-0865">Zymogen</keyword>
<comment type="similarity">
    <text evidence="6">Belongs to the gamma-glutamyltransferase family.</text>
</comment>
<comment type="PTM">
    <text evidence="6">Cleaved by autocatalysis into a large and a small subunit.</text>
</comment>
<gene>
    <name evidence="7" type="primary">ggt</name>
    <name evidence="7" type="ORF">GQF03_18370</name>
</gene>
<evidence type="ECO:0000256" key="2">
    <source>
        <dbReference type="ARBA" id="ARBA00001089"/>
    </source>
</evidence>
<dbReference type="InterPro" id="IPR029055">
    <property type="entry name" value="Ntn_hydrolases_N"/>
</dbReference>
<comment type="catalytic activity">
    <reaction evidence="3 6">
        <text>an N-terminal (5-L-glutamyl)-[peptide] + an alpha-amino acid = 5-L-glutamyl amino acid + an N-terminal L-alpha-aminoacyl-[peptide]</text>
        <dbReference type="Rhea" id="RHEA:23904"/>
        <dbReference type="Rhea" id="RHEA-COMP:9780"/>
        <dbReference type="Rhea" id="RHEA-COMP:9795"/>
        <dbReference type="ChEBI" id="CHEBI:77644"/>
        <dbReference type="ChEBI" id="CHEBI:78597"/>
        <dbReference type="ChEBI" id="CHEBI:78599"/>
        <dbReference type="ChEBI" id="CHEBI:78608"/>
        <dbReference type="EC" id="2.3.2.2"/>
    </reaction>
</comment>
<protein>
    <recommendedName>
        <fullName evidence="6">Glutathione hydrolase proenzyme</fullName>
        <ecNumber evidence="6">2.3.2.2</ecNumber>
        <ecNumber evidence="6">3.4.19.13</ecNumber>
    </recommendedName>
    <component>
        <recommendedName>
            <fullName evidence="6">Glutathione hydrolase large chain</fullName>
        </recommendedName>
    </component>
    <component>
        <recommendedName>
            <fullName evidence="6">Glutathione hydrolase small chain</fullName>
        </recommendedName>
    </component>
</protein>